<sequence>MLKKGFAVNLYDPKTCQQRRGKWTSKIPIINSFPLGDWYSNPNIIKYGDVEHKVTQPSIEVFPKRN</sequence>
<gene>
    <name evidence="1" type="ORF">EHI5A_276370</name>
</gene>
<dbReference type="Proteomes" id="UP000011755">
    <property type="component" value="Unassembled WGS sequence"/>
</dbReference>
<evidence type="ECO:0000313" key="2">
    <source>
        <dbReference type="Proteomes" id="UP000011755"/>
    </source>
</evidence>
<dbReference type="EMBL" id="KB445110">
    <property type="protein sequence ID" value="EMD44183.1"/>
    <property type="molecule type" value="Genomic_DNA"/>
</dbReference>
<accession>M2R4P4</accession>
<name>M2R4P4_ENTHI</name>
<evidence type="ECO:0000313" key="1">
    <source>
        <dbReference type="EMBL" id="EMD44183.1"/>
    </source>
</evidence>
<reference evidence="1 2" key="1">
    <citation type="submission" date="2013-02" db="EMBL/GenBank/DDBJ databases">
        <authorList>
            <person name="Hannick L."/>
            <person name="Zafar N."/>
            <person name="Lorenzi H."/>
            <person name="Ali I.A."/>
            <person name="Petri W.P."/>
            <person name="Caler E."/>
        </authorList>
    </citation>
    <scope>NUCLEOTIDE SEQUENCE [LARGE SCALE GENOMIC DNA]</scope>
    <source>
        <strain evidence="1 2">KU27</strain>
    </source>
</reference>
<proteinExistence type="predicted"/>
<protein>
    <submittedName>
        <fullName evidence="1">Uncharacterized protein</fullName>
    </submittedName>
</protein>
<organism evidence="1 2">
    <name type="scientific">Entamoeba histolytica KU27</name>
    <dbReference type="NCBI Taxonomy" id="885311"/>
    <lineage>
        <taxon>Eukaryota</taxon>
        <taxon>Amoebozoa</taxon>
        <taxon>Evosea</taxon>
        <taxon>Archamoebae</taxon>
        <taxon>Mastigamoebida</taxon>
        <taxon>Entamoebidae</taxon>
        <taxon>Entamoeba</taxon>
    </lineage>
</organism>
<dbReference type="AlphaFoldDB" id="M2R4P4"/>
<dbReference type="VEuPathDB" id="AmoebaDB:EHI5A_276370"/>